<dbReference type="PROSITE" id="PS51857">
    <property type="entry name" value="CSD_2"/>
    <property type="match status" value="1"/>
</dbReference>
<dbReference type="SUPFAM" id="SSF50249">
    <property type="entry name" value="Nucleic acid-binding proteins"/>
    <property type="match status" value="1"/>
</dbReference>
<organism evidence="2 3">
    <name type="scientific">Rhizobium laguerreae</name>
    <dbReference type="NCBI Taxonomy" id="1076926"/>
    <lineage>
        <taxon>Bacteria</taxon>
        <taxon>Pseudomonadati</taxon>
        <taxon>Pseudomonadota</taxon>
        <taxon>Alphaproteobacteria</taxon>
        <taxon>Hyphomicrobiales</taxon>
        <taxon>Rhizobiaceae</taxon>
        <taxon>Rhizobium/Agrobacterium group</taxon>
        <taxon>Rhizobium</taxon>
    </lineage>
</organism>
<evidence type="ECO:0000313" key="2">
    <source>
        <dbReference type="EMBL" id="MBB3165484.1"/>
    </source>
</evidence>
<reference evidence="2 3" key="1">
    <citation type="submission" date="2020-08" db="EMBL/GenBank/DDBJ databases">
        <title>Genomic Encyclopedia of Type Strains, Phase III (KMG-III): the genomes of soil and plant-associated and newly described type strains.</title>
        <authorList>
            <person name="Whitman W."/>
        </authorList>
    </citation>
    <scope>NUCLEOTIDE SEQUENCE [LARGE SCALE GENOMIC DNA]</scope>
    <source>
        <strain evidence="2 3">CECT 8280</strain>
    </source>
</reference>
<evidence type="ECO:0000313" key="3">
    <source>
        <dbReference type="Proteomes" id="UP000542811"/>
    </source>
</evidence>
<dbReference type="Gene3D" id="2.40.50.140">
    <property type="entry name" value="Nucleic acid-binding proteins"/>
    <property type="match status" value="1"/>
</dbReference>
<dbReference type="CDD" id="cd04458">
    <property type="entry name" value="CSP_CDS"/>
    <property type="match status" value="1"/>
</dbReference>
<dbReference type="Proteomes" id="UP000542811">
    <property type="component" value="Unassembled WGS sequence"/>
</dbReference>
<comment type="caution">
    <text evidence="2">The sequence shown here is derived from an EMBL/GenBank/DDBJ whole genome shotgun (WGS) entry which is preliminary data.</text>
</comment>
<dbReference type="PRINTS" id="PR00050">
    <property type="entry name" value="COLDSHOCK"/>
</dbReference>
<keyword evidence="3" id="KW-1185">Reference proteome</keyword>
<dbReference type="PANTHER" id="PTHR46565">
    <property type="entry name" value="COLD SHOCK DOMAIN PROTEIN 2"/>
    <property type="match status" value="1"/>
</dbReference>
<dbReference type="Pfam" id="PF00313">
    <property type="entry name" value="CSD"/>
    <property type="match status" value="1"/>
</dbReference>
<protein>
    <submittedName>
        <fullName evidence="2">CspA family cold shock protein</fullName>
    </submittedName>
</protein>
<sequence length="121" mass="13232">MNDYISVVDIACLTFVIARWQRALDELPSSKSRSSSVVLPHVRSSIAMKGFVMTTGTVKWFNSTKGFGFIQPDDGGADAFVHISAVERAGMREIVEGQKIGYELERDNKSGKMSACNLQAA</sequence>
<accession>A0ABR6GGS0</accession>
<dbReference type="InterPro" id="IPR002059">
    <property type="entry name" value="CSP_DNA-bd"/>
</dbReference>
<proteinExistence type="predicted"/>
<evidence type="ECO:0000259" key="1">
    <source>
        <dbReference type="PROSITE" id="PS51857"/>
    </source>
</evidence>
<feature type="domain" description="CSD" evidence="1">
    <location>
        <begin position="53"/>
        <end position="120"/>
    </location>
</feature>
<dbReference type="SMART" id="SM00357">
    <property type="entry name" value="CSP"/>
    <property type="match status" value="1"/>
</dbReference>
<dbReference type="EMBL" id="JACHXX010000011">
    <property type="protein sequence ID" value="MBB3165484.1"/>
    <property type="molecule type" value="Genomic_DNA"/>
</dbReference>
<dbReference type="InterPro" id="IPR012340">
    <property type="entry name" value="NA-bd_OB-fold"/>
</dbReference>
<name>A0ABR6GGS0_9HYPH</name>
<gene>
    <name evidence="2" type="ORF">FHS25_005994</name>
</gene>
<dbReference type="InterPro" id="IPR011129">
    <property type="entry name" value="CSD"/>
</dbReference>
<dbReference type="PANTHER" id="PTHR46565:SF20">
    <property type="entry name" value="COLD SHOCK DOMAIN-CONTAINING PROTEIN 4"/>
    <property type="match status" value="1"/>
</dbReference>